<evidence type="ECO:0000313" key="2">
    <source>
        <dbReference type="EMBL" id="CCA20024.1"/>
    </source>
</evidence>
<reference evidence="2" key="2">
    <citation type="submission" date="2011-02" db="EMBL/GenBank/DDBJ databases">
        <authorList>
            <person name="MacLean D."/>
        </authorList>
    </citation>
    <scope>NUCLEOTIDE SEQUENCE</scope>
</reference>
<evidence type="ECO:0000259" key="1">
    <source>
        <dbReference type="Pfam" id="PF10551"/>
    </source>
</evidence>
<dbReference type="InterPro" id="IPR018289">
    <property type="entry name" value="MULE_transposase_dom"/>
</dbReference>
<feature type="domain" description="MULE transposase" evidence="1">
    <location>
        <begin position="261"/>
        <end position="343"/>
    </location>
</feature>
<proteinExistence type="predicted"/>
<sequence length="479" mass="54566">MPSKTYSEQDFLAAIAERKFGAKIVDLLAKYKIPDRSLRRLINRRQNNMLPLPGVEYSTREQLEDAVQTFARGQGYAVTIKSSIVGKRVDLKCDQGALNVNKLGEERQRQTSSRRIGCPFLLSGNFSKRRGNRKLNFLECSHNHAPSLHLFGHSTHRKLTSTQADTVKNMTLAGVKPLEILSTIRQTNEGTLVNLSTLYNGRANMRKDMLHGRTPIQALFDDLQASEFLHFHRCDENGMITSLIFAHKESVRLARQYHHVALMDCTYKTNKYRVALLHIVGMTGFNSHFSVGFCFLKEEKQSDYTWALSKLATIWTPETCPGVIVTDRELALMAAIDKVFSSLRRAKNGQSFFNSSVFLVAANTKLEYEKQWKELSDSFKTKQKVLEYLANTWLIYKERFVNAWTSKYRHFGNKATSRVEGAHAYIKKFLQVSTGNLLSVLNKLTLALVNQVRTEGTRRSEDKLRYLNGLPSILLRNAG</sequence>
<dbReference type="EMBL" id="FR824129">
    <property type="protein sequence ID" value="CCA20024.1"/>
    <property type="molecule type" value="Genomic_DNA"/>
</dbReference>
<gene>
    <name evidence="2" type="primary">AlNc14C84G5426</name>
    <name evidence="2" type="ORF">ALNC14_061670</name>
</gene>
<protein>
    <submittedName>
        <fullName evidence="2">Pc21g00130 putative</fullName>
    </submittedName>
</protein>
<dbReference type="PANTHER" id="PTHR31569">
    <property type="entry name" value="SWIM-TYPE DOMAIN-CONTAINING PROTEIN"/>
    <property type="match status" value="1"/>
</dbReference>
<dbReference type="InterPro" id="IPR052579">
    <property type="entry name" value="Zinc_finger_SWIM"/>
</dbReference>
<name>F0WFP2_9STRA</name>
<dbReference type="AlphaFoldDB" id="F0WFP2"/>
<organism evidence="2">
    <name type="scientific">Albugo laibachii Nc14</name>
    <dbReference type="NCBI Taxonomy" id="890382"/>
    <lineage>
        <taxon>Eukaryota</taxon>
        <taxon>Sar</taxon>
        <taxon>Stramenopiles</taxon>
        <taxon>Oomycota</taxon>
        <taxon>Peronosporomycetes</taxon>
        <taxon>Albuginales</taxon>
        <taxon>Albuginaceae</taxon>
        <taxon>Albugo</taxon>
    </lineage>
</organism>
<reference evidence="2" key="1">
    <citation type="journal article" date="2011" name="PLoS Biol.">
        <title>Gene gain and loss during evolution of obligate parasitism in the white rust pathogen of Arabidopsis thaliana.</title>
        <authorList>
            <person name="Kemen E."/>
            <person name="Gardiner A."/>
            <person name="Schultz-Larsen T."/>
            <person name="Kemen A.C."/>
            <person name="Balmuth A.L."/>
            <person name="Robert-Seilaniantz A."/>
            <person name="Bailey K."/>
            <person name="Holub E."/>
            <person name="Studholme D.J."/>
            <person name="Maclean D."/>
            <person name="Jones J.D."/>
        </authorList>
    </citation>
    <scope>NUCLEOTIDE SEQUENCE</scope>
</reference>
<dbReference type="PANTHER" id="PTHR31569:SF4">
    <property type="entry name" value="SWIM-TYPE DOMAIN-CONTAINING PROTEIN"/>
    <property type="match status" value="1"/>
</dbReference>
<dbReference type="Pfam" id="PF10551">
    <property type="entry name" value="MULE"/>
    <property type="match status" value="1"/>
</dbReference>
<dbReference type="HOGENOM" id="CLU_013727_0_0_1"/>
<accession>F0WFP2</accession>